<dbReference type="KEGG" id="tsy:THSYN_27295"/>
<dbReference type="OrthoDB" id="574262at2"/>
<dbReference type="AlphaFoldDB" id="A0A2K8UFE8"/>
<gene>
    <name evidence="1" type="ORF">THSYN_27295</name>
</gene>
<name>A0A2K8UFE8_9GAMM</name>
<reference evidence="1 2" key="1">
    <citation type="submission" date="2017-03" db="EMBL/GenBank/DDBJ databases">
        <title>Complete genome sequence of Candidatus 'Thiodictyon syntrophicum' sp. nov. strain Cad16T, a photolithoautotroph purple sulfur bacterium isolated from an alpine meromictic lake.</title>
        <authorList>
            <person name="Luedin S.M."/>
            <person name="Pothier J.F."/>
            <person name="Danza F."/>
            <person name="Storelli N."/>
            <person name="Wittwer M."/>
            <person name="Tonolla M."/>
        </authorList>
    </citation>
    <scope>NUCLEOTIDE SEQUENCE [LARGE SCALE GENOMIC DNA]</scope>
    <source>
        <strain evidence="1 2">Cad16T</strain>
    </source>
</reference>
<protein>
    <submittedName>
        <fullName evidence="1">Uncharacterized protein</fullName>
    </submittedName>
</protein>
<evidence type="ECO:0000313" key="1">
    <source>
        <dbReference type="EMBL" id="AUB84276.1"/>
    </source>
</evidence>
<proteinExistence type="predicted"/>
<accession>A0A2K8UFE8</accession>
<keyword evidence="2" id="KW-1185">Reference proteome</keyword>
<organism evidence="1 2">
    <name type="scientific">Candidatus Thiodictyon syntrophicum</name>
    <dbReference type="NCBI Taxonomy" id="1166950"/>
    <lineage>
        <taxon>Bacteria</taxon>
        <taxon>Pseudomonadati</taxon>
        <taxon>Pseudomonadota</taxon>
        <taxon>Gammaproteobacteria</taxon>
        <taxon>Chromatiales</taxon>
        <taxon>Chromatiaceae</taxon>
        <taxon>Thiodictyon</taxon>
    </lineage>
</organism>
<evidence type="ECO:0000313" key="2">
    <source>
        <dbReference type="Proteomes" id="UP000232638"/>
    </source>
</evidence>
<sequence>MPSVTLKAHFDGRSILLDEPYQLPPNARLLVTLVEPGQDDERAAWVGLALSGLAGAYGDDEPDYGPADLLRRP</sequence>
<dbReference type="EMBL" id="CP020370">
    <property type="protein sequence ID" value="AUB84276.1"/>
    <property type="molecule type" value="Genomic_DNA"/>
</dbReference>
<dbReference type="RefSeq" id="WP_100921938.1">
    <property type="nucleotide sequence ID" value="NZ_CP020370.1"/>
</dbReference>
<dbReference type="Proteomes" id="UP000232638">
    <property type="component" value="Chromosome"/>
</dbReference>